<name>A0A4Z2FWZ3_9TELE</name>
<keyword evidence="3" id="KW-1185">Reference proteome</keyword>
<comment type="caution">
    <text evidence="2">The sequence shown here is derived from an EMBL/GenBank/DDBJ whole genome shotgun (WGS) entry which is preliminary data.</text>
</comment>
<proteinExistence type="predicted"/>
<feature type="compositionally biased region" description="Polar residues" evidence="1">
    <location>
        <begin position="113"/>
        <end position="123"/>
    </location>
</feature>
<dbReference type="Proteomes" id="UP000314294">
    <property type="component" value="Unassembled WGS sequence"/>
</dbReference>
<reference evidence="2 3" key="1">
    <citation type="submission" date="2019-03" db="EMBL/GenBank/DDBJ databases">
        <title>First draft genome of Liparis tanakae, snailfish: a comprehensive survey of snailfish specific genes.</title>
        <authorList>
            <person name="Kim W."/>
            <person name="Song I."/>
            <person name="Jeong J.-H."/>
            <person name="Kim D."/>
            <person name="Kim S."/>
            <person name="Ryu S."/>
            <person name="Song J.Y."/>
            <person name="Lee S.K."/>
        </authorList>
    </citation>
    <scope>NUCLEOTIDE SEQUENCE [LARGE SCALE GENOMIC DNA]</scope>
    <source>
        <tissue evidence="2">Muscle</tissue>
    </source>
</reference>
<organism evidence="2 3">
    <name type="scientific">Liparis tanakae</name>
    <name type="common">Tanaka's snailfish</name>
    <dbReference type="NCBI Taxonomy" id="230148"/>
    <lineage>
        <taxon>Eukaryota</taxon>
        <taxon>Metazoa</taxon>
        <taxon>Chordata</taxon>
        <taxon>Craniata</taxon>
        <taxon>Vertebrata</taxon>
        <taxon>Euteleostomi</taxon>
        <taxon>Actinopterygii</taxon>
        <taxon>Neopterygii</taxon>
        <taxon>Teleostei</taxon>
        <taxon>Neoteleostei</taxon>
        <taxon>Acanthomorphata</taxon>
        <taxon>Eupercaria</taxon>
        <taxon>Perciformes</taxon>
        <taxon>Cottioidei</taxon>
        <taxon>Cottales</taxon>
        <taxon>Liparidae</taxon>
        <taxon>Liparis</taxon>
    </lineage>
</organism>
<feature type="compositionally biased region" description="Basic and acidic residues" evidence="1">
    <location>
        <begin position="103"/>
        <end position="112"/>
    </location>
</feature>
<evidence type="ECO:0000256" key="1">
    <source>
        <dbReference type="SAM" id="MobiDB-lite"/>
    </source>
</evidence>
<gene>
    <name evidence="2" type="ORF">EYF80_044006</name>
</gene>
<dbReference type="AlphaFoldDB" id="A0A4Z2FWZ3"/>
<dbReference type="EMBL" id="SRLO01000824">
    <property type="protein sequence ID" value="TNN45796.1"/>
    <property type="molecule type" value="Genomic_DNA"/>
</dbReference>
<feature type="region of interest" description="Disordered" evidence="1">
    <location>
        <begin position="95"/>
        <end position="123"/>
    </location>
</feature>
<protein>
    <submittedName>
        <fullName evidence="2">Uncharacterized protein</fullName>
    </submittedName>
</protein>
<sequence>MRAPGELSLVRERDALIAWKRSRKPHRPSHRALSGIRRRRPVEHLHLMPGALLGPGAGRSRGYVAGGVLRAPLQSNGVPLLLLLEDELSDSLSLEHTSTRTVEPFKRGERAESSSQQHCVSIG</sequence>
<evidence type="ECO:0000313" key="2">
    <source>
        <dbReference type="EMBL" id="TNN45796.1"/>
    </source>
</evidence>
<evidence type="ECO:0000313" key="3">
    <source>
        <dbReference type="Proteomes" id="UP000314294"/>
    </source>
</evidence>
<accession>A0A4Z2FWZ3</accession>